<keyword evidence="3" id="KW-0963">Cytoplasm</keyword>
<dbReference type="InterPro" id="IPR017868">
    <property type="entry name" value="Filamin/ABP280_repeat-like"/>
</dbReference>
<evidence type="ECO:0000256" key="2">
    <source>
        <dbReference type="ARBA" id="ARBA00004496"/>
    </source>
</evidence>
<feature type="chain" id="PRO_5037689977" evidence="7">
    <location>
        <begin position="19"/>
        <end position="480"/>
    </location>
</feature>
<evidence type="ECO:0000256" key="6">
    <source>
        <dbReference type="ARBA" id="ARBA00023273"/>
    </source>
</evidence>
<name>A0A934V6I8_9BACT</name>
<dbReference type="GO" id="GO:0003810">
    <property type="term" value="F:protein-glutamine gamma-glutamyltransferase activity"/>
    <property type="evidence" value="ECO:0007669"/>
    <property type="project" value="InterPro"/>
</dbReference>
<dbReference type="InterPro" id="IPR036238">
    <property type="entry name" value="Transglutaminase_C_sf"/>
</dbReference>
<proteinExistence type="predicted"/>
<dbReference type="PROSITE" id="PS00626">
    <property type="entry name" value="RCC1_2"/>
    <property type="match status" value="1"/>
</dbReference>
<sequence>MKPLLLTLALLLPATAIAADPTIAAGASASFVIEKDGTAFGWGYNGGQFGVPSPAVIEKPTPLHSGIRTISTGTGHTLYLDSNGDAFGTGYAARGQLGIGMEGVFDDIYKSSLIKITGDVKALAGGVIHTIILKNDGSAWTCGDDSSGQLGLGQPADAQFTPVKVMTGIQAIAAGGGNSLFLTTGGVVWGAGANESGQLGDGTRTRRTTPIRIMGQVRAISAGQDHSLFLKTDGSVWAVGANRFGQLGTAGDGPITSPVRVTTGAKAIFAGSENSFYIKSNGDLWATGSNNSGQLGDGTTGDRHKPVRVLTGVAEVASRGTHTIVRKKDGSVWTTGGNYYWQLGHSGRIDKSSFAAVHKFTKSGQPEIVVRQPENISLKDGSARKNFGTLPVGQNSPRIFTIRNTGTKSLTGIKITINGPHARDFTFTKPDATVPPGDFTTFTVTFKPAKPGTRTAALHIRSNDKDENPFDIKLTGLGKK</sequence>
<dbReference type="Pfam" id="PF25390">
    <property type="entry name" value="WD40_RLD"/>
    <property type="match status" value="1"/>
</dbReference>
<dbReference type="PANTHER" id="PTHR22870:SF408">
    <property type="entry name" value="OS09G0560450 PROTEIN"/>
    <property type="match status" value="1"/>
</dbReference>
<dbReference type="EMBL" id="JAENIK010000005">
    <property type="protein sequence ID" value="MBK1815077.1"/>
    <property type="molecule type" value="Genomic_DNA"/>
</dbReference>
<keyword evidence="4" id="KW-0677">Repeat</keyword>
<comment type="caution">
    <text evidence="10">The sequence shown here is derived from an EMBL/GenBank/DDBJ whole genome shotgun (WGS) entry which is preliminary data.</text>
</comment>
<evidence type="ECO:0000256" key="7">
    <source>
        <dbReference type="SAM" id="SignalP"/>
    </source>
</evidence>
<dbReference type="SUPFAM" id="SSF49309">
    <property type="entry name" value="Transglutaminase, two C-terminal domains"/>
    <property type="match status" value="1"/>
</dbReference>
<dbReference type="SUPFAM" id="SSF50985">
    <property type="entry name" value="RCC1/BLIP-II"/>
    <property type="match status" value="1"/>
</dbReference>
<dbReference type="NCBIfam" id="NF012200">
    <property type="entry name" value="choice_anch_D"/>
    <property type="match status" value="1"/>
</dbReference>
<dbReference type="InterPro" id="IPR051210">
    <property type="entry name" value="Ub_ligase/GEF_domain"/>
</dbReference>
<dbReference type="InterPro" id="IPR000408">
    <property type="entry name" value="Reg_chr_condens"/>
</dbReference>
<evidence type="ECO:0000313" key="11">
    <source>
        <dbReference type="Proteomes" id="UP000600139"/>
    </source>
</evidence>
<gene>
    <name evidence="10" type="ORF">JIN84_05610</name>
</gene>
<dbReference type="PROSITE" id="PS50194">
    <property type="entry name" value="FILAMIN_REPEAT"/>
    <property type="match status" value="1"/>
</dbReference>
<dbReference type="AlphaFoldDB" id="A0A934V6I8"/>
<dbReference type="InterPro" id="IPR053879">
    <property type="entry name" value="HYDIN_VesB_CFA65-like_Ig"/>
</dbReference>
<dbReference type="InterPro" id="IPR013783">
    <property type="entry name" value="Ig-like_fold"/>
</dbReference>
<keyword evidence="5" id="KW-0969">Cilium</keyword>
<accession>A0A934V6I8</accession>
<feature type="domain" description="RCC1-like" evidence="9">
    <location>
        <begin position="119"/>
        <end position="362"/>
    </location>
</feature>
<evidence type="ECO:0000256" key="3">
    <source>
        <dbReference type="ARBA" id="ARBA00022490"/>
    </source>
</evidence>
<dbReference type="RefSeq" id="WP_200350047.1">
    <property type="nucleotide sequence ID" value="NZ_BAABHZ010000005.1"/>
</dbReference>
<keyword evidence="6" id="KW-0966">Cell projection</keyword>
<comment type="subcellular location">
    <subcellularLocation>
        <location evidence="1">Cell projection</location>
        <location evidence="1">Cilium</location>
    </subcellularLocation>
    <subcellularLocation>
        <location evidence="2">Cytoplasm</location>
    </subcellularLocation>
</comment>
<feature type="domain" description="HYDIN/VesB/CFA65-like Ig-like" evidence="8">
    <location>
        <begin position="386"/>
        <end position="472"/>
    </location>
</feature>
<evidence type="ECO:0000256" key="1">
    <source>
        <dbReference type="ARBA" id="ARBA00004138"/>
    </source>
</evidence>
<dbReference type="InterPro" id="IPR009091">
    <property type="entry name" value="RCC1/BLIP-II"/>
</dbReference>
<dbReference type="GO" id="GO:0005737">
    <property type="term" value="C:cytoplasm"/>
    <property type="evidence" value="ECO:0007669"/>
    <property type="project" value="UniProtKB-SubCell"/>
</dbReference>
<dbReference type="Gene3D" id="2.130.10.30">
    <property type="entry name" value="Regulator of chromosome condensation 1/beta-lactamase-inhibitor protein II"/>
    <property type="match status" value="2"/>
</dbReference>
<evidence type="ECO:0000259" key="8">
    <source>
        <dbReference type="Pfam" id="PF22544"/>
    </source>
</evidence>
<keyword evidence="11" id="KW-1185">Reference proteome</keyword>
<reference evidence="10" key="1">
    <citation type="submission" date="2021-01" db="EMBL/GenBank/DDBJ databases">
        <title>Modified the classification status of verrucomicrobia.</title>
        <authorList>
            <person name="Feng X."/>
        </authorList>
    </citation>
    <scope>NUCLEOTIDE SEQUENCE</scope>
    <source>
        <strain evidence="10">JCM 18052</strain>
    </source>
</reference>
<dbReference type="PANTHER" id="PTHR22870">
    <property type="entry name" value="REGULATOR OF CHROMOSOME CONDENSATION"/>
    <property type="match status" value="1"/>
</dbReference>
<organism evidence="10 11">
    <name type="scientific">Luteolibacter yonseiensis</name>
    <dbReference type="NCBI Taxonomy" id="1144680"/>
    <lineage>
        <taxon>Bacteria</taxon>
        <taxon>Pseudomonadati</taxon>
        <taxon>Verrucomicrobiota</taxon>
        <taxon>Verrucomicrobiia</taxon>
        <taxon>Verrucomicrobiales</taxon>
        <taxon>Verrucomicrobiaceae</taxon>
        <taxon>Luteolibacter</taxon>
    </lineage>
</organism>
<dbReference type="Gene3D" id="2.60.40.10">
    <property type="entry name" value="Immunoglobulins"/>
    <property type="match status" value="1"/>
</dbReference>
<feature type="signal peptide" evidence="7">
    <location>
        <begin position="1"/>
        <end position="18"/>
    </location>
</feature>
<evidence type="ECO:0000256" key="4">
    <source>
        <dbReference type="ARBA" id="ARBA00022737"/>
    </source>
</evidence>
<dbReference type="InterPro" id="IPR058923">
    <property type="entry name" value="RCC1-like_dom"/>
</dbReference>
<dbReference type="PROSITE" id="PS50012">
    <property type="entry name" value="RCC1_3"/>
    <property type="match status" value="6"/>
</dbReference>
<dbReference type="Pfam" id="PF22544">
    <property type="entry name" value="HYDIN_VesB_CFA65-like_Ig"/>
    <property type="match status" value="1"/>
</dbReference>
<evidence type="ECO:0000259" key="9">
    <source>
        <dbReference type="Pfam" id="PF25390"/>
    </source>
</evidence>
<dbReference type="Proteomes" id="UP000600139">
    <property type="component" value="Unassembled WGS sequence"/>
</dbReference>
<evidence type="ECO:0000256" key="5">
    <source>
        <dbReference type="ARBA" id="ARBA00023069"/>
    </source>
</evidence>
<protein>
    <submittedName>
        <fullName evidence="10">Choice-of-anchor D domain-containing protein</fullName>
    </submittedName>
</protein>
<evidence type="ECO:0000313" key="10">
    <source>
        <dbReference type="EMBL" id="MBK1815077.1"/>
    </source>
</evidence>
<keyword evidence="7" id="KW-0732">Signal</keyword>
<dbReference type="PRINTS" id="PR00633">
    <property type="entry name" value="RCCNDNSATION"/>
</dbReference>